<feature type="domain" description="SusD-like N-terminal" evidence="7">
    <location>
        <begin position="85"/>
        <end position="220"/>
    </location>
</feature>
<name>A0A420GA23_9SPHI</name>
<proteinExistence type="inferred from homology"/>
<keyword evidence="9" id="KW-1185">Reference proteome</keyword>
<gene>
    <name evidence="8" type="ORF">BCY89_00675</name>
</gene>
<evidence type="ECO:0000259" key="7">
    <source>
        <dbReference type="Pfam" id="PF14322"/>
    </source>
</evidence>
<dbReference type="SUPFAM" id="SSF48452">
    <property type="entry name" value="TPR-like"/>
    <property type="match status" value="1"/>
</dbReference>
<protein>
    <submittedName>
        <fullName evidence="8">Glycan metabolism protein RagB</fullName>
    </submittedName>
</protein>
<dbReference type="Gene3D" id="1.25.40.390">
    <property type="match status" value="1"/>
</dbReference>
<evidence type="ECO:0000256" key="1">
    <source>
        <dbReference type="ARBA" id="ARBA00004442"/>
    </source>
</evidence>
<keyword evidence="4" id="KW-0472">Membrane</keyword>
<dbReference type="PROSITE" id="PS51257">
    <property type="entry name" value="PROKAR_LIPOPROTEIN"/>
    <property type="match status" value="1"/>
</dbReference>
<evidence type="ECO:0000313" key="8">
    <source>
        <dbReference type="EMBL" id="RKF42052.1"/>
    </source>
</evidence>
<dbReference type="AlphaFoldDB" id="A0A420GA23"/>
<sequence>MKKIFFNKYILCLSFMLLLGSCTKLDEQVLDEVLGDDASNPEGALAAAYDRLGKGTFVDHGGVFALQQYTTDEAILATRGSDWGDGGKWRSMHEFTWTPDNAIVTDNWNMLTNGITRAMTAVKAVTESNIPQKKLFLAESKGLLAFYMYTVLDLYGQVPYRDPLNERAPLEIKKAASTIDELIVEVESLLPDLASLGDQSTHNGRFTKEAAYGLLTQMYLNRAVFKNRMANTYEFTEKAVSGDGTDMDRVIYYSSLLINSSKFRLESNYFNSFSIKNEKGPELIWVITQKIDKIRNGSNSFAYVCVERNQRPTPVNRGTNAACITPEFYATWNGNHDDPRFSRKYQYGDGTWFYNDREQSVPSTDIVPGTNLMWFHFNRGIIEGQQYGPKLTANGAFEMTADGRIKVSQLSMEKSAGTKMIFTPELNFDDPKQAVFKQDQINRGVRVFKYEYDPGDGNGSSNVDIPLVRLGAIYTMRAEAYFRKGEVNLALNDINKLRSSRTRESLYGNEPGKTISSLNASDLYREIAFETYWELLRRPQMIRFGKYDLPYSAKPATQPFRRLFPIPQSVMDVTKDFKQNEGY</sequence>
<comment type="caution">
    <text evidence="8">The sequence shown here is derived from an EMBL/GenBank/DDBJ whole genome shotgun (WGS) entry which is preliminary data.</text>
</comment>
<dbReference type="InterPro" id="IPR012944">
    <property type="entry name" value="SusD_RagB_dom"/>
</dbReference>
<reference evidence="8 9" key="1">
    <citation type="submission" date="2016-07" db="EMBL/GenBank/DDBJ databases">
        <title>Genome analysis of Sphingobacterium siyangense T12B17.</title>
        <authorList>
            <person name="Xu D."/>
            <person name="Su Y."/>
            <person name="Zheng S."/>
        </authorList>
    </citation>
    <scope>NUCLEOTIDE SEQUENCE [LARGE SCALE GENOMIC DNA]</scope>
    <source>
        <strain evidence="8 9">T12B17</strain>
    </source>
</reference>
<comment type="similarity">
    <text evidence="2">Belongs to the SusD family.</text>
</comment>
<comment type="subcellular location">
    <subcellularLocation>
        <location evidence="1">Cell outer membrane</location>
    </subcellularLocation>
</comment>
<dbReference type="Pfam" id="PF14322">
    <property type="entry name" value="SusD-like_3"/>
    <property type="match status" value="1"/>
</dbReference>
<evidence type="ECO:0000256" key="3">
    <source>
        <dbReference type="ARBA" id="ARBA00022729"/>
    </source>
</evidence>
<dbReference type="Pfam" id="PF07980">
    <property type="entry name" value="SusD_RagB"/>
    <property type="match status" value="1"/>
</dbReference>
<dbReference type="EMBL" id="MCAQ01000001">
    <property type="protein sequence ID" value="RKF42052.1"/>
    <property type="molecule type" value="Genomic_DNA"/>
</dbReference>
<dbReference type="InterPro" id="IPR011990">
    <property type="entry name" value="TPR-like_helical_dom_sf"/>
</dbReference>
<dbReference type="RefSeq" id="WP_120332452.1">
    <property type="nucleotide sequence ID" value="NZ_CP070350.1"/>
</dbReference>
<feature type="domain" description="RagB/SusD" evidence="6">
    <location>
        <begin position="281"/>
        <end position="538"/>
    </location>
</feature>
<keyword evidence="5" id="KW-0998">Cell outer membrane</keyword>
<evidence type="ECO:0000313" key="9">
    <source>
        <dbReference type="Proteomes" id="UP000286402"/>
    </source>
</evidence>
<evidence type="ECO:0000259" key="6">
    <source>
        <dbReference type="Pfam" id="PF07980"/>
    </source>
</evidence>
<dbReference type="Proteomes" id="UP000286402">
    <property type="component" value="Unassembled WGS sequence"/>
</dbReference>
<keyword evidence="3" id="KW-0732">Signal</keyword>
<dbReference type="GO" id="GO:0009279">
    <property type="term" value="C:cell outer membrane"/>
    <property type="evidence" value="ECO:0007669"/>
    <property type="project" value="UniProtKB-SubCell"/>
</dbReference>
<evidence type="ECO:0000256" key="2">
    <source>
        <dbReference type="ARBA" id="ARBA00006275"/>
    </source>
</evidence>
<evidence type="ECO:0000256" key="5">
    <source>
        <dbReference type="ARBA" id="ARBA00023237"/>
    </source>
</evidence>
<organism evidence="8 9">
    <name type="scientific">Sphingobacterium siyangense</name>
    <dbReference type="NCBI Taxonomy" id="459529"/>
    <lineage>
        <taxon>Bacteria</taxon>
        <taxon>Pseudomonadati</taxon>
        <taxon>Bacteroidota</taxon>
        <taxon>Sphingobacteriia</taxon>
        <taxon>Sphingobacteriales</taxon>
        <taxon>Sphingobacteriaceae</taxon>
        <taxon>Sphingobacterium</taxon>
    </lineage>
</organism>
<accession>A0A420GA23</accession>
<dbReference type="InterPro" id="IPR033985">
    <property type="entry name" value="SusD-like_N"/>
</dbReference>
<evidence type="ECO:0000256" key="4">
    <source>
        <dbReference type="ARBA" id="ARBA00023136"/>
    </source>
</evidence>